<evidence type="ECO:0000313" key="2">
    <source>
        <dbReference type="EMBL" id="MEP0945954.1"/>
    </source>
</evidence>
<dbReference type="EMBL" id="JAMPKX010000001">
    <property type="protein sequence ID" value="MEP0945954.1"/>
    <property type="molecule type" value="Genomic_DNA"/>
</dbReference>
<dbReference type="InterPro" id="IPR018392">
    <property type="entry name" value="LysM"/>
</dbReference>
<proteinExistence type="predicted"/>
<dbReference type="SMART" id="SM00257">
    <property type="entry name" value="LysM"/>
    <property type="match status" value="1"/>
</dbReference>
<accession>A0ABV0JZJ9</accession>
<feature type="domain" description="LysM" evidence="1">
    <location>
        <begin position="183"/>
        <end position="230"/>
    </location>
</feature>
<organism evidence="2 3">
    <name type="scientific">Leptolyngbya subtilissima DQ-A4</name>
    <dbReference type="NCBI Taxonomy" id="2933933"/>
    <lineage>
        <taxon>Bacteria</taxon>
        <taxon>Bacillati</taxon>
        <taxon>Cyanobacteriota</taxon>
        <taxon>Cyanophyceae</taxon>
        <taxon>Leptolyngbyales</taxon>
        <taxon>Leptolyngbyaceae</taxon>
        <taxon>Leptolyngbya group</taxon>
        <taxon>Leptolyngbya</taxon>
    </lineage>
</organism>
<comment type="caution">
    <text evidence="2">The sequence shown here is derived from an EMBL/GenBank/DDBJ whole genome shotgun (WGS) entry which is preliminary data.</text>
</comment>
<name>A0ABV0JZJ9_9CYAN</name>
<reference evidence="2 3" key="1">
    <citation type="submission" date="2022-04" db="EMBL/GenBank/DDBJ databases">
        <title>Positive selection, recombination, and allopatry shape intraspecific diversity of widespread and dominant cyanobacteria.</title>
        <authorList>
            <person name="Wei J."/>
            <person name="Shu W."/>
            <person name="Hu C."/>
        </authorList>
    </citation>
    <scope>NUCLEOTIDE SEQUENCE [LARGE SCALE GENOMIC DNA]</scope>
    <source>
        <strain evidence="2 3">DQ-A4</strain>
    </source>
</reference>
<dbReference type="InterPro" id="IPR045361">
    <property type="entry name" value="CIS_tube_prot_N"/>
</dbReference>
<protein>
    <submittedName>
        <fullName evidence="2">LysM peptidoglycan-binding domain-containing protein</fullName>
    </submittedName>
</protein>
<dbReference type="CDD" id="cd00118">
    <property type="entry name" value="LysM"/>
    <property type="match status" value="1"/>
</dbReference>
<dbReference type="PROSITE" id="PS51782">
    <property type="entry name" value="LYSM"/>
    <property type="match status" value="1"/>
</dbReference>
<evidence type="ECO:0000313" key="3">
    <source>
        <dbReference type="Proteomes" id="UP001482513"/>
    </source>
</evidence>
<dbReference type="Pfam" id="PF19266">
    <property type="entry name" value="CIS_tube"/>
    <property type="match status" value="1"/>
</dbReference>
<keyword evidence="3" id="KW-1185">Reference proteome</keyword>
<dbReference type="Proteomes" id="UP001482513">
    <property type="component" value="Unassembled WGS sequence"/>
</dbReference>
<dbReference type="Gene3D" id="3.10.350.10">
    <property type="entry name" value="LysM domain"/>
    <property type="match status" value="1"/>
</dbReference>
<sequence>MALERLTIQVEESRNKFSKEIPVLYNPNKLTIVKSGWKASANGLVPKDDPASLTVELFFDTSAPDKDNTASSIFQKATDLLTTPSTQAIDVRIYTLPIYNLSFINARFNLGRPPLCRLVWGGKPNIRHFNGSVLFKGVLQQVIQTFTHFTAEGMPVRATLNCTFLEWEEPEQQQKKTNPVDDPIRIIKQGETLSSIAQEEYGDSSLWRIIANANRLNNPRTLEVGSFLTVPPLPSQGGR</sequence>
<gene>
    <name evidence="2" type="ORF">NC992_03625</name>
</gene>
<dbReference type="RefSeq" id="WP_190699542.1">
    <property type="nucleotide sequence ID" value="NZ_JAMPKX010000001.1"/>
</dbReference>
<dbReference type="Pfam" id="PF01476">
    <property type="entry name" value="LysM"/>
    <property type="match status" value="1"/>
</dbReference>
<dbReference type="InterPro" id="IPR036779">
    <property type="entry name" value="LysM_dom_sf"/>
</dbReference>
<evidence type="ECO:0000259" key="1">
    <source>
        <dbReference type="PROSITE" id="PS51782"/>
    </source>
</evidence>